<dbReference type="InterPro" id="IPR045886">
    <property type="entry name" value="ThiF/MoeB/HesA"/>
</dbReference>
<dbReference type="InterPro" id="IPR000594">
    <property type="entry name" value="ThiF_NAD_FAD-bd"/>
</dbReference>
<comment type="similarity">
    <text evidence="1">Belongs to the HesA/MoeB/ThiF family.</text>
</comment>
<reference evidence="3 4" key="1">
    <citation type="submission" date="2017-05" db="EMBL/GenBank/DDBJ databases">
        <title>The Genome Sequence of Enterococcus sp. 8G7_MSG3316.</title>
        <authorList>
            <consortium name="The Broad Institute Genomics Platform"/>
            <consortium name="The Broad Institute Genomic Center for Infectious Diseases"/>
            <person name="Earl A."/>
            <person name="Manson A."/>
            <person name="Schwartman J."/>
            <person name="Gilmore M."/>
            <person name="Abouelleil A."/>
            <person name="Cao P."/>
            <person name="Chapman S."/>
            <person name="Cusick C."/>
            <person name="Shea T."/>
            <person name="Young S."/>
            <person name="Neafsey D."/>
            <person name="Nusbaum C."/>
            <person name="Birren B."/>
        </authorList>
    </citation>
    <scope>NUCLEOTIDE SEQUENCE [LARGE SCALE GENOMIC DNA]</scope>
    <source>
        <strain evidence="3 4">8G7_MSG3316</strain>
    </source>
</reference>
<dbReference type="PANTHER" id="PTHR10953">
    <property type="entry name" value="UBIQUITIN-ACTIVATING ENZYME E1"/>
    <property type="match status" value="1"/>
</dbReference>
<dbReference type="InterPro" id="IPR035985">
    <property type="entry name" value="Ubiquitin-activating_enz"/>
</dbReference>
<dbReference type="Proteomes" id="UP000195043">
    <property type="component" value="Unassembled WGS sequence"/>
</dbReference>
<dbReference type="PANTHER" id="PTHR10953:SF102">
    <property type="entry name" value="ADENYLYLTRANSFERASE AND SULFURTRANSFERASE MOCS3"/>
    <property type="match status" value="1"/>
</dbReference>
<dbReference type="Gene3D" id="3.40.50.720">
    <property type="entry name" value="NAD(P)-binding Rossmann-like Domain"/>
    <property type="match status" value="1"/>
</dbReference>
<sequence length="347" mass="39112">MNRFDRQIRVPAIGKNGQEKMMSSTVLLVGCGALGSYCAEQLVRGGIKKLILVDFDHVEVSNLQRQALFVHEDAQNKTKKVIAAKKQLSRIDPTVEIIAYAEHFEQTIFRSLDSLDLILDCTDNFATREVINSYAYQQNIPFIFAACSQTVGQLMAIVPRKKPCLHCLFPNADILGEKACDIQGILTPLIPLVTSLQISLAYKILIGDPSISWETFYFVDIWDCSFQSFHVSKNKECPYCSSSTATSTQLSELKKVCGTDVYQGKYPVSMAPILIADCKNHQGKIIQHPMGVLLIWDTIQLTLFKNGTMLIYGLKEKPDKDAFPQFFQSLQKGRKHIDCQYNHFNNQ</sequence>
<feature type="domain" description="THIF-type NAD/FAD binding fold" evidence="2">
    <location>
        <begin position="4"/>
        <end position="238"/>
    </location>
</feature>
<gene>
    <name evidence="3" type="ORF">A5886_001061</name>
</gene>
<dbReference type="GO" id="GO:0008146">
    <property type="term" value="F:sulfotransferase activity"/>
    <property type="evidence" value="ECO:0007669"/>
    <property type="project" value="TreeGrafter"/>
</dbReference>
<evidence type="ECO:0000259" key="2">
    <source>
        <dbReference type="Pfam" id="PF00899"/>
    </source>
</evidence>
<dbReference type="RefSeq" id="WP_086273988.1">
    <property type="nucleotide sequence ID" value="NZ_NGKU01000001.1"/>
</dbReference>
<evidence type="ECO:0000256" key="1">
    <source>
        <dbReference type="ARBA" id="ARBA00009919"/>
    </source>
</evidence>
<dbReference type="EMBL" id="NGKU01000001">
    <property type="protein sequence ID" value="OTN75985.1"/>
    <property type="molecule type" value="Genomic_DNA"/>
</dbReference>
<protein>
    <recommendedName>
        <fullName evidence="2">THIF-type NAD/FAD binding fold domain-containing protein</fullName>
    </recommendedName>
</protein>
<name>A0A242A4L9_9ENTE</name>
<comment type="caution">
    <text evidence="3">The sequence shown here is derived from an EMBL/GenBank/DDBJ whole genome shotgun (WGS) entry which is preliminary data.</text>
</comment>
<accession>A0A242A4L9</accession>
<dbReference type="AlphaFoldDB" id="A0A242A4L9"/>
<dbReference type="FunFam" id="3.40.50.720:FF:000080">
    <property type="entry name" value="Thiazole biosynthesis adenylyltransferase ThiF"/>
    <property type="match status" value="1"/>
</dbReference>
<dbReference type="CDD" id="cd00757">
    <property type="entry name" value="ThiF_MoeB_HesA_family"/>
    <property type="match status" value="1"/>
</dbReference>
<dbReference type="GO" id="GO:0004792">
    <property type="term" value="F:thiosulfate-cyanide sulfurtransferase activity"/>
    <property type="evidence" value="ECO:0007669"/>
    <property type="project" value="TreeGrafter"/>
</dbReference>
<dbReference type="GO" id="GO:0008641">
    <property type="term" value="F:ubiquitin-like modifier activating enzyme activity"/>
    <property type="evidence" value="ECO:0007669"/>
    <property type="project" value="InterPro"/>
</dbReference>
<dbReference type="STRING" id="1834191.A5886_001061"/>
<keyword evidence="4" id="KW-1185">Reference proteome</keyword>
<organism evidence="3 4">
    <name type="scientific">Candidatus Enterococcus testudinis</name>
    <dbReference type="NCBI Taxonomy" id="1834191"/>
    <lineage>
        <taxon>Bacteria</taxon>
        <taxon>Bacillati</taxon>
        <taxon>Bacillota</taxon>
        <taxon>Bacilli</taxon>
        <taxon>Lactobacillales</taxon>
        <taxon>Enterococcaceae</taxon>
        <taxon>Enterococcus</taxon>
    </lineage>
</organism>
<proteinExistence type="inferred from homology"/>
<dbReference type="SUPFAM" id="SSF69572">
    <property type="entry name" value="Activating enzymes of the ubiquitin-like proteins"/>
    <property type="match status" value="1"/>
</dbReference>
<dbReference type="OrthoDB" id="9804286at2"/>
<dbReference type="GO" id="GO:0005829">
    <property type="term" value="C:cytosol"/>
    <property type="evidence" value="ECO:0007669"/>
    <property type="project" value="TreeGrafter"/>
</dbReference>
<evidence type="ECO:0000313" key="3">
    <source>
        <dbReference type="EMBL" id="OTN75985.1"/>
    </source>
</evidence>
<evidence type="ECO:0000313" key="4">
    <source>
        <dbReference type="Proteomes" id="UP000195043"/>
    </source>
</evidence>
<dbReference type="Pfam" id="PF00899">
    <property type="entry name" value="ThiF"/>
    <property type="match status" value="1"/>
</dbReference>
<dbReference type="GO" id="GO:0016779">
    <property type="term" value="F:nucleotidyltransferase activity"/>
    <property type="evidence" value="ECO:0007669"/>
    <property type="project" value="TreeGrafter"/>
</dbReference>
<dbReference type="PROSITE" id="PS51257">
    <property type="entry name" value="PROKAR_LIPOPROTEIN"/>
    <property type="match status" value="1"/>
</dbReference>